<organism evidence="2 3">
    <name type="scientific">Nitrospira defluvii</name>
    <dbReference type="NCBI Taxonomy" id="330214"/>
    <lineage>
        <taxon>Bacteria</taxon>
        <taxon>Pseudomonadati</taxon>
        <taxon>Nitrospirota</taxon>
        <taxon>Nitrospiria</taxon>
        <taxon>Nitrospirales</taxon>
        <taxon>Nitrospiraceae</taxon>
        <taxon>Nitrospira</taxon>
    </lineage>
</organism>
<keyword evidence="3" id="KW-1185">Reference proteome</keyword>
<evidence type="ECO:0000313" key="2">
    <source>
        <dbReference type="EMBL" id="CBK41508.1"/>
    </source>
</evidence>
<evidence type="ECO:0000256" key="1">
    <source>
        <dbReference type="SAM" id="MobiDB-lite"/>
    </source>
</evidence>
<reference evidence="2 3" key="1">
    <citation type="journal article" date="2010" name="Proc. Natl. Acad. Sci. U.S.A.">
        <title>A Nitrospira metagenome illuminates the physiology and evolution of globally important nitrite-oxidizing bacteria.</title>
        <authorList>
            <person name="Lucker S."/>
            <person name="Wagner M."/>
            <person name="Maixner F."/>
            <person name="Pelletier E."/>
            <person name="Koch H."/>
            <person name="Vacherie B."/>
            <person name="Rattei T."/>
            <person name="Sinninghe Damste J."/>
            <person name="Spieck E."/>
            <person name="Le Paslier D."/>
            <person name="Daims H."/>
        </authorList>
    </citation>
    <scope>NUCLEOTIDE SEQUENCE [LARGE SCALE GENOMIC DNA]</scope>
</reference>
<proteinExistence type="predicted"/>
<sequence>MPHIVEASGLGAVTGGLVGALISINIPETAARHDEQAVYRGNVLITVTTDGKSRKIQNLLTSAGADTDVQSPPPVRSPVAWVRRQTCNGMSAKKGRRESPEDFPDTFRI</sequence>
<feature type="region of interest" description="Disordered" evidence="1">
    <location>
        <begin position="87"/>
        <end position="109"/>
    </location>
</feature>
<dbReference type="STRING" id="330214.NIDE1777"/>
<evidence type="ECO:0000313" key="3">
    <source>
        <dbReference type="Proteomes" id="UP000001660"/>
    </source>
</evidence>
<dbReference type="HOGENOM" id="CLU_2179057_0_0_0"/>
<gene>
    <name evidence="2" type="ORF">NIDE1777</name>
</gene>
<protein>
    <submittedName>
        <fullName evidence="2">Uncharacterized protein</fullName>
    </submittedName>
</protein>
<name>D8PE49_9BACT</name>
<dbReference type="EMBL" id="FP929003">
    <property type="protein sequence ID" value="CBK41508.1"/>
    <property type="molecule type" value="Genomic_DNA"/>
</dbReference>
<dbReference type="Proteomes" id="UP000001660">
    <property type="component" value="Chromosome"/>
</dbReference>
<accession>D8PE49</accession>
<feature type="compositionally biased region" description="Basic and acidic residues" evidence="1">
    <location>
        <begin position="97"/>
        <end position="109"/>
    </location>
</feature>
<dbReference type="KEGG" id="nde:NIDE1777"/>
<dbReference type="AlphaFoldDB" id="D8PE49"/>